<keyword evidence="2" id="KW-1133">Transmembrane helix</keyword>
<reference evidence="3" key="1">
    <citation type="journal article" date="2021" name="Nat. Microbiol.">
        <title>Cocultivation of an ultrasmall environmental parasitic bacterium with lytic ability against bacteria associated with wastewater foams.</title>
        <authorList>
            <person name="Batinovic S."/>
            <person name="Rose J.J.A."/>
            <person name="Ratcliffe J."/>
            <person name="Seviour R.J."/>
            <person name="Petrovski S."/>
        </authorList>
    </citation>
    <scope>NUCLEOTIDE SEQUENCE</scope>
    <source>
        <strain evidence="3">CON44</strain>
    </source>
</reference>
<sequence>MTVAAIILLTCTALIPPAAAGYRRSAGTHARTSIADIGAAVAIAVLAAIAALLALPTAAASDTTLVIARVVSTAAAVTCGGTLVRAVLFAGGVGRVDTTPPDSPEADSPAPDAPGPDTPAADEGPLRGGHIIGYLERLAVVGSLHAAWPAGLAVILAVKGLARYPELRSPQASEQFIVGTFVSVLWAAAMFGLAQLIIT</sequence>
<dbReference type="EMBL" id="CP045810">
    <property type="protein sequence ID" value="QHN39807.1"/>
    <property type="molecule type" value="Genomic_DNA"/>
</dbReference>
<feature type="transmembrane region" description="Helical" evidence="2">
    <location>
        <begin position="37"/>
        <end position="55"/>
    </location>
</feature>
<evidence type="ECO:0000256" key="1">
    <source>
        <dbReference type="SAM" id="MobiDB-lite"/>
    </source>
</evidence>
<keyword evidence="2" id="KW-0472">Membrane</keyword>
<dbReference type="RefSeq" id="WP_005181655.1">
    <property type="nucleotide sequence ID" value="NZ_CP045804.1"/>
</dbReference>
<keyword evidence="2" id="KW-0812">Transmembrane</keyword>
<feature type="transmembrane region" description="Helical" evidence="2">
    <location>
        <begin position="176"/>
        <end position="198"/>
    </location>
</feature>
<feature type="transmembrane region" description="Helical" evidence="2">
    <location>
        <begin position="67"/>
        <end position="88"/>
    </location>
</feature>
<organism evidence="3">
    <name type="scientific">Gordonia amarae</name>
    <dbReference type="NCBI Taxonomy" id="36821"/>
    <lineage>
        <taxon>Bacteria</taxon>
        <taxon>Bacillati</taxon>
        <taxon>Actinomycetota</taxon>
        <taxon>Actinomycetes</taxon>
        <taxon>Mycobacteriales</taxon>
        <taxon>Gordoniaceae</taxon>
        <taxon>Gordonia</taxon>
    </lineage>
</organism>
<name>A0A857KY11_9ACTN</name>
<proteinExistence type="predicted"/>
<feature type="region of interest" description="Disordered" evidence="1">
    <location>
        <begin position="98"/>
        <end position="122"/>
    </location>
</feature>
<accession>A0A857KY11</accession>
<evidence type="ECO:0000256" key="2">
    <source>
        <dbReference type="SAM" id="Phobius"/>
    </source>
</evidence>
<evidence type="ECO:0000313" key="3">
    <source>
        <dbReference type="EMBL" id="QHN39807.1"/>
    </source>
</evidence>
<gene>
    <name evidence="3" type="ORF">GII30_12085</name>
</gene>
<dbReference type="AlphaFoldDB" id="A0A857KY11"/>
<protein>
    <submittedName>
        <fullName evidence="3">Uncharacterized protein</fullName>
    </submittedName>
</protein>